<evidence type="ECO:0000259" key="1">
    <source>
        <dbReference type="Pfam" id="PF03781"/>
    </source>
</evidence>
<dbReference type="Pfam" id="PF03781">
    <property type="entry name" value="FGE-sulfatase"/>
    <property type="match status" value="1"/>
</dbReference>
<dbReference type="Gene3D" id="3.90.1580.10">
    <property type="entry name" value="paralog of FGE (formylglycine-generating enzyme)"/>
    <property type="match status" value="1"/>
</dbReference>
<proteinExistence type="predicted"/>
<gene>
    <name evidence="2" type="ORF">METZ01_LOCUS160370</name>
</gene>
<dbReference type="EMBL" id="UINC01027743">
    <property type="protein sequence ID" value="SVB07516.1"/>
    <property type="molecule type" value="Genomic_DNA"/>
</dbReference>
<dbReference type="AlphaFoldDB" id="A0A382B126"/>
<dbReference type="InterPro" id="IPR042095">
    <property type="entry name" value="SUMF_sf"/>
</dbReference>
<reference evidence="2" key="1">
    <citation type="submission" date="2018-05" db="EMBL/GenBank/DDBJ databases">
        <authorList>
            <person name="Lanie J.A."/>
            <person name="Ng W.-L."/>
            <person name="Kazmierczak K.M."/>
            <person name="Andrzejewski T.M."/>
            <person name="Davidsen T.M."/>
            <person name="Wayne K.J."/>
            <person name="Tettelin H."/>
            <person name="Glass J.I."/>
            <person name="Rusch D."/>
            <person name="Podicherti R."/>
            <person name="Tsui H.-C.T."/>
            <person name="Winkler M.E."/>
        </authorList>
    </citation>
    <scope>NUCLEOTIDE SEQUENCE</scope>
</reference>
<sequence>MKKSKFIEPEIIQIPEGNFFMGSKNGTANEIPIHSVWLDSYAIAKYPVTNR</sequence>
<accession>A0A382B126</accession>
<name>A0A382B126_9ZZZZ</name>
<feature type="domain" description="Sulfatase-modifying factor enzyme-like" evidence="1">
    <location>
        <begin position="9"/>
        <end position="51"/>
    </location>
</feature>
<organism evidence="2">
    <name type="scientific">marine metagenome</name>
    <dbReference type="NCBI Taxonomy" id="408172"/>
    <lineage>
        <taxon>unclassified sequences</taxon>
        <taxon>metagenomes</taxon>
        <taxon>ecological metagenomes</taxon>
    </lineage>
</organism>
<dbReference type="InterPro" id="IPR005532">
    <property type="entry name" value="SUMF_dom"/>
</dbReference>
<protein>
    <recommendedName>
        <fullName evidence="1">Sulfatase-modifying factor enzyme-like domain-containing protein</fullName>
    </recommendedName>
</protein>
<feature type="non-terminal residue" evidence="2">
    <location>
        <position position="51"/>
    </location>
</feature>
<evidence type="ECO:0000313" key="2">
    <source>
        <dbReference type="EMBL" id="SVB07516.1"/>
    </source>
</evidence>
<dbReference type="SUPFAM" id="SSF56436">
    <property type="entry name" value="C-type lectin-like"/>
    <property type="match status" value="1"/>
</dbReference>
<dbReference type="InterPro" id="IPR016187">
    <property type="entry name" value="CTDL_fold"/>
</dbReference>